<reference evidence="7" key="1">
    <citation type="submission" date="2020-04" db="EMBL/GenBank/DDBJ databases">
        <title>Deep metagenomics examines the oral microbiome during advanced dental caries in children, revealing novel taxa and co-occurrences with host molecules.</title>
        <authorList>
            <person name="Baker J.L."/>
            <person name="Morton J.T."/>
            <person name="Dinis M."/>
            <person name="Alvarez R."/>
            <person name="Tran N.C."/>
            <person name="Knight R."/>
            <person name="Edlund A."/>
        </authorList>
    </citation>
    <scope>NUCLEOTIDE SEQUENCE</scope>
    <source>
        <strain evidence="7">JCVI_32_bin.24</strain>
    </source>
</reference>
<accession>A0A930BTT5</accession>
<dbReference type="GO" id="GO:0043190">
    <property type="term" value="C:ATP-binding cassette (ABC) transporter complex"/>
    <property type="evidence" value="ECO:0007669"/>
    <property type="project" value="InterPro"/>
</dbReference>
<keyword evidence="3 6" id="KW-0812">Transmembrane</keyword>
<dbReference type="PANTHER" id="PTHR33529">
    <property type="entry name" value="SLR0882 PROTEIN-RELATED"/>
    <property type="match status" value="1"/>
</dbReference>
<evidence type="ECO:0000256" key="6">
    <source>
        <dbReference type="SAM" id="Phobius"/>
    </source>
</evidence>
<dbReference type="InterPro" id="IPR005495">
    <property type="entry name" value="LptG/LptF_permease"/>
</dbReference>
<evidence type="ECO:0000313" key="7">
    <source>
        <dbReference type="EMBL" id="MBF1165176.1"/>
    </source>
</evidence>
<keyword evidence="5 6" id="KW-0472">Membrane</keyword>
<feature type="transmembrane region" description="Helical" evidence="6">
    <location>
        <begin position="43"/>
        <end position="61"/>
    </location>
</feature>
<comment type="caution">
    <text evidence="7">The sequence shown here is derived from an EMBL/GenBank/DDBJ whole genome shotgun (WGS) entry which is preliminary data.</text>
</comment>
<evidence type="ECO:0000256" key="5">
    <source>
        <dbReference type="ARBA" id="ARBA00023136"/>
    </source>
</evidence>
<dbReference type="PANTHER" id="PTHR33529:SF2">
    <property type="entry name" value="LIPOPOLYSACCHARIDE EXPORT SYSTEM PERMEASE PROTEIN LPTG"/>
    <property type="match status" value="1"/>
</dbReference>
<dbReference type="InterPro" id="IPR030923">
    <property type="entry name" value="LptG"/>
</dbReference>
<feature type="transmembrane region" description="Helical" evidence="6">
    <location>
        <begin position="107"/>
        <end position="129"/>
    </location>
</feature>
<dbReference type="EMBL" id="JABZMI010000162">
    <property type="protein sequence ID" value="MBF1165176.1"/>
    <property type="molecule type" value="Genomic_DNA"/>
</dbReference>
<feature type="transmembrane region" description="Helical" evidence="6">
    <location>
        <begin position="309"/>
        <end position="326"/>
    </location>
</feature>
<dbReference type="Pfam" id="PF03739">
    <property type="entry name" value="LptF_LptG"/>
    <property type="match status" value="1"/>
</dbReference>
<dbReference type="GO" id="GO:0055085">
    <property type="term" value="P:transmembrane transport"/>
    <property type="evidence" value="ECO:0007669"/>
    <property type="project" value="InterPro"/>
</dbReference>
<proteinExistence type="predicted"/>
<organism evidence="7 8">
    <name type="scientific">Dechloromonas agitata</name>
    <dbReference type="NCBI Taxonomy" id="73030"/>
    <lineage>
        <taxon>Bacteria</taxon>
        <taxon>Pseudomonadati</taxon>
        <taxon>Pseudomonadota</taxon>
        <taxon>Betaproteobacteria</taxon>
        <taxon>Rhodocyclales</taxon>
        <taxon>Azonexaceae</taxon>
        <taxon>Dechloromonas</taxon>
    </lineage>
</organism>
<dbReference type="RefSeq" id="WP_027459073.1">
    <property type="nucleotide sequence ID" value="NZ_JARBJQ010000006.1"/>
</dbReference>
<evidence type="ECO:0000313" key="8">
    <source>
        <dbReference type="Proteomes" id="UP000718593"/>
    </source>
</evidence>
<evidence type="ECO:0000256" key="1">
    <source>
        <dbReference type="ARBA" id="ARBA00004651"/>
    </source>
</evidence>
<evidence type="ECO:0000256" key="3">
    <source>
        <dbReference type="ARBA" id="ARBA00022692"/>
    </source>
</evidence>
<comment type="subcellular location">
    <subcellularLocation>
        <location evidence="1">Cell membrane</location>
        <topology evidence="1">Multi-pass membrane protein</topology>
    </subcellularLocation>
</comment>
<evidence type="ECO:0000256" key="4">
    <source>
        <dbReference type="ARBA" id="ARBA00022989"/>
    </source>
</evidence>
<feature type="transmembrane region" description="Helical" evidence="6">
    <location>
        <begin position="338"/>
        <end position="359"/>
    </location>
</feature>
<keyword evidence="2" id="KW-1003">Cell membrane</keyword>
<protein>
    <submittedName>
        <fullName evidence="7">LPS export ABC transporter permease LptG</fullName>
    </submittedName>
</protein>
<dbReference type="GO" id="GO:0015920">
    <property type="term" value="P:lipopolysaccharide transport"/>
    <property type="evidence" value="ECO:0007669"/>
    <property type="project" value="TreeGrafter"/>
</dbReference>
<evidence type="ECO:0000256" key="2">
    <source>
        <dbReference type="ARBA" id="ARBA00022475"/>
    </source>
</evidence>
<dbReference type="AlphaFoldDB" id="A0A930BTT5"/>
<name>A0A930BTT5_9RHOO</name>
<keyword evidence="4 6" id="KW-1133">Transmembrane helix</keyword>
<feature type="transmembrane region" description="Helical" evidence="6">
    <location>
        <begin position="12"/>
        <end position="37"/>
    </location>
</feature>
<sequence>MMFRLSLYQRYLIRETFASVFLVLAAFLALFAFFNFIDELRSVGKAGYTVFHAAIFVALGMPGLIYELIPIATLIGALYALSTLARHSEITVLRASGLATGDLLKTLFRAAFLLALLTFVIGEAVVPVSERLGREIRAKALSTVIAQSGFDSGLWVKDGRSFVNIRTATPDAPLQGVRIYKFSNENRLESVTDARQAEFEMPDLWHLQDVVRTVLDGDQARVESSASGEWRSNVTPTLLAALMVSPERMSLLGLWNYTKHLSDNKQKTERYQIALWKKVVYPLAALVMVALALPFGYSHNRVGGVSLKIFAGVMLGILFYALNGLSSNLGAINSWSPLLSAVAPSALFLVVATGMLWWVERR</sequence>
<dbReference type="NCBIfam" id="TIGR04408">
    <property type="entry name" value="LptG_lptG"/>
    <property type="match status" value="1"/>
</dbReference>
<dbReference type="Proteomes" id="UP000718593">
    <property type="component" value="Unassembled WGS sequence"/>
</dbReference>
<feature type="transmembrane region" description="Helical" evidence="6">
    <location>
        <begin position="279"/>
        <end position="297"/>
    </location>
</feature>
<gene>
    <name evidence="7" type="primary">lptG</name>
    <name evidence="7" type="ORF">HXL68_09050</name>
</gene>